<name>A0A3E4WB22_PHOVU</name>
<dbReference type="Proteomes" id="UP000261003">
    <property type="component" value="Unassembled WGS sequence"/>
</dbReference>
<dbReference type="AlphaFoldDB" id="A0A3E4WB22"/>
<gene>
    <name evidence="3" type="ORF">DW193_17755</name>
    <name evidence="2" type="ORF">DXC16_20570</name>
</gene>
<feature type="transmembrane region" description="Helical" evidence="1">
    <location>
        <begin position="41"/>
        <end position="62"/>
    </location>
</feature>
<evidence type="ECO:0000313" key="3">
    <source>
        <dbReference type="EMBL" id="RHH74908.1"/>
    </source>
</evidence>
<dbReference type="Proteomes" id="UP000283713">
    <property type="component" value="Unassembled WGS sequence"/>
</dbReference>
<organism evidence="2 4">
    <name type="scientific">Phocaeicola vulgatus</name>
    <name type="common">Bacteroides vulgatus</name>
    <dbReference type="NCBI Taxonomy" id="821"/>
    <lineage>
        <taxon>Bacteria</taxon>
        <taxon>Pseudomonadati</taxon>
        <taxon>Bacteroidota</taxon>
        <taxon>Bacteroidia</taxon>
        <taxon>Bacteroidales</taxon>
        <taxon>Bacteroidaceae</taxon>
        <taxon>Phocaeicola</taxon>
    </lineage>
</organism>
<sequence length="68" mass="8007">MFNKNSCINLGIIFPVNHIICFILRNFGMKQDCPVIEFRHFRLFAMTVYLNLFWIDLGSTTIPSFSYP</sequence>
<accession>A0A3E4WB22</accession>
<evidence type="ECO:0000313" key="5">
    <source>
        <dbReference type="Proteomes" id="UP000283713"/>
    </source>
</evidence>
<dbReference type="EMBL" id="QRKA01000031">
    <property type="protein sequence ID" value="RHH74908.1"/>
    <property type="molecule type" value="Genomic_DNA"/>
</dbReference>
<comment type="caution">
    <text evidence="2">The sequence shown here is derived from an EMBL/GenBank/DDBJ whole genome shotgun (WGS) entry which is preliminary data.</text>
</comment>
<reference evidence="4 5" key="1">
    <citation type="submission" date="2018-08" db="EMBL/GenBank/DDBJ databases">
        <title>A genome reference for cultivated species of the human gut microbiota.</title>
        <authorList>
            <person name="Zou Y."/>
            <person name="Xue W."/>
            <person name="Luo G."/>
        </authorList>
    </citation>
    <scope>NUCLEOTIDE SEQUENCE [LARGE SCALE GENOMIC DNA]</scope>
    <source>
        <strain evidence="3 5">AM16-6</strain>
        <strain evidence="2 4">OM08-13BH</strain>
    </source>
</reference>
<keyword evidence="1" id="KW-0812">Transmembrane</keyword>
<evidence type="ECO:0000256" key="1">
    <source>
        <dbReference type="SAM" id="Phobius"/>
    </source>
</evidence>
<evidence type="ECO:0000313" key="2">
    <source>
        <dbReference type="EMBL" id="RGM39393.1"/>
    </source>
</evidence>
<keyword evidence="1" id="KW-1133">Transmembrane helix</keyword>
<feature type="transmembrane region" description="Helical" evidence="1">
    <location>
        <begin position="12"/>
        <end position="29"/>
    </location>
</feature>
<dbReference type="EMBL" id="QSTG01000050">
    <property type="protein sequence ID" value="RGM39393.1"/>
    <property type="molecule type" value="Genomic_DNA"/>
</dbReference>
<evidence type="ECO:0000313" key="4">
    <source>
        <dbReference type="Proteomes" id="UP000261003"/>
    </source>
</evidence>
<proteinExistence type="predicted"/>
<protein>
    <submittedName>
        <fullName evidence="2">Uncharacterized protein</fullName>
    </submittedName>
</protein>
<keyword evidence="1" id="KW-0472">Membrane</keyword>